<protein>
    <submittedName>
        <fullName evidence="1">Uncharacterized protein</fullName>
    </submittedName>
</protein>
<name>A0A1E4QYE2_9BACI</name>
<evidence type="ECO:0000313" key="1">
    <source>
        <dbReference type="EMBL" id="ODV53221.1"/>
    </source>
</evidence>
<dbReference type="AlphaFoldDB" id="A0A1E4QYE2"/>
<proteinExistence type="predicted"/>
<evidence type="ECO:0000313" key="2">
    <source>
        <dbReference type="Proteomes" id="UP000094784"/>
    </source>
</evidence>
<comment type="caution">
    <text evidence="1">The sequence shown here is derived from an EMBL/GenBank/DDBJ whole genome shotgun (WGS) entry which is preliminary data.</text>
</comment>
<gene>
    <name evidence="1" type="ORF">BG258_23245</name>
</gene>
<dbReference type="RefSeq" id="WP_069483467.1">
    <property type="nucleotide sequence ID" value="NZ_KV766183.1"/>
</dbReference>
<reference evidence="1 2" key="1">
    <citation type="submission" date="2016-09" db="EMBL/GenBank/DDBJ databases">
        <title>Draft genome sequence of the soil isolate, Lysinibacillus fusiformis M5, a potential hypoxanthine producer.</title>
        <authorList>
            <person name="Gallegos-Monterrosa R."/>
            <person name="Maroti G."/>
            <person name="Balint B."/>
            <person name="Kovacs A.T."/>
        </authorList>
    </citation>
    <scope>NUCLEOTIDE SEQUENCE [LARGE SCALE GENOMIC DNA]</scope>
    <source>
        <strain evidence="1 2">M5</strain>
    </source>
</reference>
<dbReference type="Proteomes" id="UP000094784">
    <property type="component" value="Unassembled WGS sequence"/>
</dbReference>
<sequence>MSSSEVFTKVSLSLLPTEDIRNYLLLKHDFIDLESLNVSHPELLAISTGDRETIKNALNLGGIPASQYLTVTEGSSIESKFSVSREEVMHIRDELYQLKAELGRKKLITNYNDYAGFHETFDTTDVIYEEAPIGKIIDVADTNRKVIVDEDTFKKFSVNDYIVFTYENPAREPHVARVESMSHDDLTIHFRPGAVEKPAPGTAKIFKSLGRYHRGSYAFIKESHVKMSEPRHSTLDDDTYILRKQLVSNKEGIGYTFKINDMMFDEKDSGYFCELKIKALQMGSPDPLTAYLIYEKDIDLFKGVDHADFPNICLAESKPATVSGQGVSQIMTFDFKLDDDTYPIVEKKRLCVVIMSKGVVNEDNYYEVTFLTNKVNGEFFDLQKNNTVYKYMHIRPATAPALITDENMNKADLFYNYVVRAIETDKIVPYTSGVYTKKLRVDEPIKAARARLTLRINREGMFKSETAGGIDEDRILILEDRLATEMNRYKMENVAGIGARDKDLVIIGNNIGQYMTQSRDDVQVTGGMFLKGGEPIYRMGYKVYLRSRKITKAPLTFEDVIEAESYHELELTAVMTDRKKRNRNISDRLVFEADLNGTELEEYNDFELQIVWDTGHTVLSANDIYAEELHGAIQDLTFTLEKEF</sequence>
<organism evidence="1 2">
    <name type="scientific">Lysinibacillus fusiformis</name>
    <dbReference type="NCBI Taxonomy" id="28031"/>
    <lineage>
        <taxon>Bacteria</taxon>
        <taxon>Bacillati</taxon>
        <taxon>Bacillota</taxon>
        <taxon>Bacilli</taxon>
        <taxon>Bacillales</taxon>
        <taxon>Bacillaceae</taxon>
        <taxon>Lysinibacillus</taxon>
    </lineage>
</organism>
<accession>A0A1E4QYE2</accession>
<dbReference type="EMBL" id="MECQ01000008">
    <property type="protein sequence ID" value="ODV53221.1"/>
    <property type="molecule type" value="Genomic_DNA"/>
</dbReference>